<reference evidence="3" key="1">
    <citation type="submission" date="2018-07" db="EMBL/GenBank/DDBJ databases">
        <title>Genome Structure of the Opportunistic Pathogen Paracoccus yeei (Alphaproteobacteria) and Identification of Putative Virulence Factors.</title>
        <authorList>
            <person name="Lasek R."/>
            <person name="Szuplewska M."/>
            <person name="Mitura M."/>
            <person name="Decewicz P."/>
            <person name="Chmielowska C."/>
            <person name="Pawlot A."/>
            <person name="Sentkowska D."/>
            <person name="Czarnecki J."/>
            <person name="Bartosik D."/>
        </authorList>
    </citation>
    <scope>NUCLEOTIDE SEQUENCE [LARGE SCALE GENOMIC DNA]</scope>
    <source>
        <strain evidence="3">CCUG 32053</strain>
    </source>
</reference>
<dbReference type="EMBL" id="CP031078">
    <property type="protein sequence ID" value="AYF02116.1"/>
    <property type="molecule type" value="Genomic_DNA"/>
</dbReference>
<name>A0A386UNT5_9RHOB</name>
<feature type="domain" description="NadR/Ttd14 AAA" evidence="1">
    <location>
        <begin position="6"/>
        <end position="169"/>
    </location>
</feature>
<protein>
    <submittedName>
        <fullName evidence="2">ATPase</fullName>
    </submittedName>
</protein>
<organism evidence="2 3">
    <name type="scientific">Paracoccus yeei</name>
    <dbReference type="NCBI Taxonomy" id="147645"/>
    <lineage>
        <taxon>Bacteria</taxon>
        <taxon>Pseudomonadati</taxon>
        <taxon>Pseudomonadota</taxon>
        <taxon>Alphaproteobacteria</taxon>
        <taxon>Rhodobacterales</taxon>
        <taxon>Paracoccaceae</taxon>
        <taxon>Paracoccus</taxon>
    </lineage>
</organism>
<dbReference type="InterPro" id="IPR027417">
    <property type="entry name" value="P-loop_NTPase"/>
</dbReference>
<dbReference type="Proteomes" id="UP000272010">
    <property type="component" value="Chromosome"/>
</dbReference>
<proteinExistence type="predicted"/>
<gene>
    <name evidence="2" type="ORF">PY32053_02519</name>
</gene>
<accession>A0A386UNT5</accession>
<dbReference type="AlphaFoldDB" id="A0A386UNT5"/>
<dbReference type="RefSeq" id="WP_199722194.1">
    <property type="nucleotide sequence ID" value="NZ_CP031078.1"/>
</dbReference>
<evidence type="ECO:0000259" key="1">
    <source>
        <dbReference type="Pfam" id="PF13521"/>
    </source>
</evidence>
<dbReference type="Pfam" id="PF13521">
    <property type="entry name" value="AAA_28"/>
    <property type="match status" value="1"/>
</dbReference>
<dbReference type="InterPro" id="IPR038727">
    <property type="entry name" value="NadR/Ttd14_AAA_dom"/>
</dbReference>
<evidence type="ECO:0000313" key="3">
    <source>
        <dbReference type="Proteomes" id="UP000272010"/>
    </source>
</evidence>
<dbReference type="SUPFAM" id="SSF52540">
    <property type="entry name" value="P-loop containing nucleoside triphosphate hydrolases"/>
    <property type="match status" value="1"/>
</dbReference>
<dbReference type="Gene3D" id="3.40.50.300">
    <property type="entry name" value="P-loop containing nucleotide triphosphate hydrolases"/>
    <property type="match status" value="1"/>
</dbReference>
<evidence type="ECO:0000313" key="2">
    <source>
        <dbReference type="EMBL" id="AYF02116.1"/>
    </source>
</evidence>
<sequence>MGDHMFIVTGGPGSGKTSLIGALARQGFRSMPEAGRAIIRDQVRIGGPSLPWADRSMFAELMLGWELRSWHEARALDGPVLMDRGIPDVIGYLTLCGLPVPAHVEAAASLYPYNKRVFIAPFWDAIFTQDSERRQDRQEAEATGRVMAQTYARLGYQTIELPRTSLEDRADFVKGWLSVP</sequence>